<sequence length="206" mass="23115">MKKIKNWIMIFAGCFAAQAVSAQYRPPLSVDINYSIAQPLGSLKDYSNKTSFRGWSAGLQYMLNDQLSVGIRSGFQDFYERLPRAVYPDKSGAVSAVQSRTLQTIPIQATVGYAFTKPDKAVIPYANLGIGAANMNYEKYWGEFVEKDNSWQFLISPEIGINVPLGQASPVMFNAGIRYNYSPYKYNDITSYNTIQGNIGVKYHFH</sequence>
<feature type="signal peptide" evidence="2">
    <location>
        <begin position="1"/>
        <end position="22"/>
    </location>
</feature>
<evidence type="ECO:0000259" key="3">
    <source>
        <dbReference type="Pfam" id="PF13505"/>
    </source>
</evidence>
<dbReference type="InterPro" id="IPR011250">
    <property type="entry name" value="OMP/PagP_B-barrel"/>
</dbReference>
<protein>
    <submittedName>
        <fullName evidence="4">Porin family protein</fullName>
    </submittedName>
</protein>
<dbReference type="Pfam" id="PF13505">
    <property type="entry name" value="OMP_b-brl"/>
    <property type="match status" value="1"/>
</dbReference>
<feature type="domain" description="Outer membrane protein beta-barrel" evidence="3">
    <location>
        <begin position="10"/>
        <end position="205"/>
    </location>
</feature>
<accession>A0ABT3IG52</accession>
<evidence type="ECO:0000256" key="2">
    <source>
        <dbReference type="SAM" id="SignalP"/>
    </source>
</evidence>
<proteinExistence type="predicted"/>
<dbReference type="EMBL" id="JAPDNS010000001">
    <property type="protein sequence ID" value="MCW3482939.1"/>
    <property type="molecule type" value="Genomic_DNA"/>
</dbReference>
<feature type="chain" id="PRO_5045681769" evidence="2">
    <location>
        <begin position="23"/>
        <end position="206"/>
    </location>
</feature>
<evidence type="ECO:0000256" key="1">
    <source>
        <dbReference type="ARBA" id="ARBA00022729"/>
    </source>
</evidence>
<dbReference type="SUPFAM" id="SSF56925">
    <property type="entry name" value="OMPA-like"/>
    <property type="match status" value="1"/>
</dbReference>
<dbReference type="RefSeq" id="WP_264727780.1">
    <property type="nucleotide sequence ID" value="NZ_JAPDNR010000001.1"/>
</dbReference>
<reference evidence="4 5" key="1">
    <citation type="submission" date="2022-10" db="EMBL/GenBank/DDBJ databases">
        <title>Chitinophaga nivalis PC15 sp. nov., isolated from Pyeongchang county, South Korea.</title>
        <authorList>
            <person name="Trinh H.N."/>
        </authorList>
    </citation>
    <scope>NUCLEOTIDE SEQUENCE [LARGE SCALE GENOMIC DNA]</scope>
    <source>
        <strain evidence="4 5">PC14</strain>
    </source>
</reference>
<name>A0ABT3IG52_9BACT</name>
<dbReference type="InterPro" id="IPR027385">
    <property type="entry name" value="Beta-barrel_OMP"/>
</dbReference>
<dbReference type="Gene3D" id="2.40.160.20">
    <property type="match status" value="1"/>
</dbReference>
<keyword evidence="5" id="KW-1185">Reference proteome</keyword>
<organism evidence="4 5">
    <name type="scientific">Chitinophaga nivalis</name>
    <dbReference type="NCBI Taxonomy" id="2991709"/>
    <lineage>
        <taxon>Bacteria</taxon>
        <taxon>Pseudomonadati</taxon>
        <taxon>Bacteroidota</taxon>
        <taxon>Chitinophagia</taxon>
        <taxon>Chitinophagales</taxon>
        <taxon>Chitinophagaceae</taxon>
        <taxon>Chitinophaga</taxon>
    </lineage>
</organism>
<dbReference type="Proteomes" id="UP001207742">
    <property type="component" value="Unassembled WGS sequence"/>
</dbReference>
<keyword evidence="1 2" id="KW-0732">Signal</keyword>
<comment type="caution">
    <text evidence="4">The sequence shown here is derived from an EMBL/GenBank/DDBJ whole genome shotgun (WGS) entry which is preliminary data.</text>
</comment>
<evidence type="ECO:0000313" key="4">
    <source>
        <dbReference type="EMBL" id="MCW3482939.1"/>
    </source>
</evidence>
<evidence type="ECO:0000313" key="5">
    <source>
        <dbReference type="Proteomes" id="UP001207742"/>
    </source>
</evidence>
<gene>
    <name evidence="4" type="ORF">OL497_03480</name>
</gene>